<sequence>MRKIFLWIIVCLGLACSDAKQNKVEDAISRTSDSLNAKLNKLNDTLKKVGDDVKNKIPKVKIEIERTIPISLQWIGMKPNAQGKAQLIKQNDGWFSIRGEQTNANNEFLKINGKLKRIDASTISFEGTIITYIKTINGGAPCEKTGKQNFLKIGDRSYYRLQNMENCEGGKVVDYIDLYNLNEVYKS</sequence>
<reference evidence="1 2" key="1">
    <citation type="submission" date="2019-04" db="EMBL/GenBank/DDBJ databases">
        <title>Pedobacter sp. AR-2-6 sp. nov., isolated from Arctic soil.</title>
        <authorList>
            <person name="Dahal R.H."/>
            <person name="Kim D.-U."/>
        </authorList>
    </citation>
    <scope>NUCLEOTIDE SEQUENCE [LARGE SCALE GENOMIC DNA]</scope>
    <source>
        <strain evidence="1 2">AR-2-6</strain>
    </source>
</reference>
<dbReference type="OrthoDB" id="5684986at2"/>
<protein>
    <recommendedName>
        <fullName evidence="3">Lipoprotein</fullName>
    </recommendedName>
</protein>
<dbReference type="RefSeq" id="WP_136878178.1">
    <property type="nucleotide sequence ID" value="NZ_SWBO01000012.1"/>
</dbReference>
<dbReference type="AlphaFoldDB" id="A0A4V5NX16"/>
<evidence type="ECO:0008006" key="3">
    <source>
        <dbReference type="Google" id="ProtNLM"/>
    </source>
</evidence>
<dbReference type="EMBL" id="SWBO01000012">
    <property type="protein sequence ID" value="TKB97340.1"/>
    <property type="molecule type" value="Genomic_DNA"/>
</dbReference>
<evidence type="ECO:0000313" key="1">
    <source>
        <dbReference type="EMBL" id="TKB97340.1"/>
    </source>
</evidence>
<keyword evidence="2" id="KW-1185">Reference proteome</keyword>
<comment type="caution">
    <text evidence="1">The sequence shown here is derived from an EMBL/GenBank/DDBJ whole genome shotgun (WGS) entry which is preliminary data.</text>
</comment>
<dbReference type="Proteomes" id="UP000310477">
    <property type="component" value="Unassembled WGS sequence"/>
</dbReference>
<name>A0A4V5NX16_9SPHI</name>
<evidence type="ECO:0000313" key="2">
    <source>
        <dbReference type="Proteomes" id="UP000310477"/>
    </source>
</evidence>
<proteinExistence type="predicted"/>
<gene>
    <name evidence="1" type="ORF">FA045_16435</name>
</gene>
<organism evidence="1 2">
    <name type="scientific">Pedobacter cryotolerans</name>
    <dbReference type="NCBI Taxonomy" id="2571270"/>
    <lineage>
        <taxon>Bacteria</taxon>
        <taxon>Pseudomonadati</taxon>
        <taxon>Bacteroidota</taxon>
        <taxon>Sphingobacteriia</taxon>
        <taxon>Sphingobacteriales</taxon>
        <taxon>Sphingobacteriaceae</taxon>
        <taxon>Pedobacter</taxon>
    </lineage>
</organism>
<accession>A0A4V5NX16</accession>
<dbReference type="PROSITE" id="PS51257">
    <property type="entry name" value="PROKAR_LIPOPROTEIN"/>
    <property type="match status" value="1"/>
</dbReference>